<evidence type="ECO:0000256" key="7">
    <source>
        <dbReference type="SAM" id="MobiDB-lite"/>
    </source>
</evidence>
<dbReference type="SMART" id="SM01362">
    <property type="entry name" value="DUF663"/>
    <property type="match status" value="1"/>
</dbReference>
<feature type="compositionally biased region" description="Acidic residues" evidence="7">
    <location>
        <begin position="421"/>
        <end position="447"/>
    </location>
</feature>
<dbReference type="PANTHER" id="PTHR12858:SF1">
    <property type="entry name" value="PRE-RRNA-PROCESSING PROTEIN TSR1 HOMOLOG"/>
    <property type="match status" value="1"/>
</dbReference>
<name>A0ABN8NMP0_9CNID</name>
<feature type="region of interest" description="Disordered" evidence="7">
    <location>
        <begin position="406"/>
        <end position="447"/>
    </location>
</feature>
<dbReference type="InterPro" id="IPR030387">
    <property type="entry name" value="G_Bms1/Tsr1_dom"/>
</dbReference>
<protein>
    <recommendedName>
        <fullName evidence="6">Pre-rRNA-processing protein TSR1 homolog</fullName>
    </recommendedName>
</protein>
<comment type="function">
    <text evidence="4">Required during maturation of the 40S ribosomal subunit in the nucleolus.</text>
</comment>
<comment type="caution">
    <text evidence="9">The sequence shown here is derived from an EMBL/GenBank/DDBJ whole genome shotgun (WGS) entry which is preliminary data.</text>
</comment>
<evidence type="ECO:0000256" key="6">
    <source>
        <dbReference type="ARBA" id="ARBA00040070"/>
    </source>
</evidence>
<dbReference type="Pfam" id="PF08142">
    <property type="entry name" value="AARP2CN"/>
    <property type="match status" value="1"/>
</dbReference>
<keyword evidence="2" id="KW-0690">Ribosome biogenesis</keyword>
<dbReference type="InterPro" id="IPR039761">
    <property type="entry name" value="Bms1/Tsr1"/>
</dbReference>
<dbReference type="SMART" id="SM00785">
    <property type="entry name" value="AARP2CN"/>
    <property type="match status" value="1"/>
</dbReference>
<evidence type="ECO:0000256" key="2">
    <source>
        <dbReference type="ARBA" id="ARBA00022517"/>
    </source>
</evidence>
<feature type="region of interest" description="Disordered" evidence="7">
    <location>
        <begin position="353"/>
        <end position="374"/>
    </location>
</feature>
<feature type="compositionally biased region" description="Basic residues" evidence="7">
    <location>
        <begin position="45"/>
        <end position="68"/>
    </location>
</feature>
<keyword evidence="3" id="KW-0539">Nucleus</keyword>
<feature type="compositionally biased region" description="Basic residues" evidence="7">
    <location>
        <begin position="18"/>
        <end position="28"/>
    </location>
</feature>
<evidence type="ECO:0000256" key="1">
    <source>
        <dbReference type="ARBA" id="ARBA00004604"/>
    </source>
</evidence>
<evidence type="ECO:0000256" key="5">
    <source>
        <dbReference type="ARBA" id="ARBA00038288"/>
    </source>
</evidence>
<dbReference type="InterPro" id="IPR007034">
    <property type="entry name" value="BMS1_TSR1_C"/>
</dbReference>
<comment type="subcellular location">
    <subcellularLocation>
        <location evidence="1">Nucleus</location>
        <location evidence="1">Nucleolus</location>
    </subcellularLocation>
</comment>
<dbReference type="PROSITE" id="PS51714">
    <property type="entry name" value="G_BMS1"/>
    <property type="match status" value="1"/>
</dbReference>
<feature type="compositionally biased region" description="Basic and acidic residues" evidence="7">
    <location>
        <begin position="69"/>
        <end position="78"/>
    </location>
</feature>
<keyword evidence="10" id="KW-1185">Reference proteome</keyword>
<gene>
    <name evidence="9" type="ORF">PLOB_00023612</name>
</gene>
<dbReference type="Proteomes" id="UP001159405">
    <property type="component" value="Unassembled WGS sequence"/>
</dbReference>
<evidence type="ECO:0000256" key="4">
    <source>
        <dbReference type="ARBA" id="ARBA00037087"/>
    </source>
</evidence>
<evidence type="ECO:0000313" key="9">
    <source>
        <dbReference type="EMBL" id="CAH3115382.1"/>
    </source>
</evidence>
<comment type="similarity">
    <text evidence="5">Belongs to the TRAFAC class translation factor GTPase superfamily. Bms1-like GTPase family. TSR1 subfamily.</text>
</comment>
<feature type="region of interest" description="Disordered" evidence="7">
    <location>
        <begin position="1"/>
        <end position="88"/>
    </location>
</feature>
<proteinExistence type="inferred from homology"/>
<dbReference type="Pfam" id="PF22298">
    <property type="entry name" value="Tsr1_G-like"/>
    <property type="match status" value="1"/>
</dbReference>
<evidence type="ECO:0000313" key="10">
    <source>
        <dbReference type="Proteomes" id="UP001159405"/>
    </source>
</evidence>
<reference evidence="9 10" key="1">
    <citation type="submission" date="2022-05" db="EMBL/GenBank/DDBJ databases">
        <authorList>
            <consortium name="Genoscope - CEA"/>
            <person name="William W."/>
        </authorList>
    </citation>
    <scope>NUCLEOTIDE SEQUENCE [LARGE SCALE GENOMIC DNA]</scope>
</reference>
<feature type="domain" description="Bms1-type G" evidence="8">
    <location>
        <begin position="86"/>
        <end position="244"/>
    </location>
</feature>
<organism evidence="9 10">
    <name type="scientific">Porites lobata</name>
    <dbReference type="NCBI Taxonomy" id="104759"/>
    <lineage>
        <taxon>Eukaryota</taxon>
        <taxon>Metazoa</taxon>
        <taxon>Cnidaria</taxon>
        <taxon>Anthozoa</taxon>
        <taxon>Hexacorallia</taxon>
        <taxon>Scleractinia</taxon>
        <taxon>Fungiina</taxon>
        <taxon>Poritidae</taxon>
        <taxon>Porites</taxon>
    </lineage>
</organism>
<sequence length="801" mass="91573">MAFEESVRHKSGPLKQQNKTHKHGRHRSKSEIDNTNKGRVGVKVVSKKTRQAVGKANRRHQAKQIRQKRREEVLEQKRKTGKHGSPPHLIAIIPMSSSANVGHAVQLFSECDNDGSLYRSSNTVTLVSQQIKQRFSFLQLKYGDLYSVLDAVKVADSLLFLHSAMHPVDSFGEKCLSCIFAQGLPTTFHGVQGLENVPSKKRNDVKKNVQKIVEKRFPRDKIYGLETPQDALVALRLMSNQHQRMIHFRDVRPHILAESVTYEPNSTVTDIPRGTLKVCGFVRGQNLSVNRLVHLPGYGDFKMSQIDAPADPFPWQKRKISSGVKGESMAVDSEDGTTAMDEDLKLLARADPAHQESLQSEVEPDPMEGEQTWPTDDELRQAEDALVEKKVLKRVPKGTSEYQAAWITNSDDEEGANHDGDENEDEEFYEEMAEASDSDNSMNDDDEQYETVSIAATETDDSKYDESIDVDEDRDQLEKIRAERENEMFPDEIDTPMDQSARVRFQRYRGLKSFRTSPWDPKENLPSEYARIFQFQNFKRTKKRVLEEDEVDGALPGWYVCIHIVNVPSAFMESHDPSSPLVIFGLLPHEQKMSVVHFVIKRYPAFKEPIKSKERLIFHCGYRRFTACPIFSQHTSGDKQKLERFMPQEGSFVATVYAPIMFPPAPVLVFTQDKHTSCHTLVATGSLYKVDPDRIVAKKIVLSGHPFKINKRSVVLRYMFFNREDIQWFKPVELFTKYGRRGHIKEPLGTHGHMKCVFDGVIKAQDTVCMNLYKRIFPKWTYEPTILQPPAESPEEDSMEI</sequence>
<dbReference type="InterPro" id="IPR012948">
    <property type="entry name" value="AARP2CN"/>
</dbReference>
<evidence type="ECO:0000259" key="8">
    <source>
        <dbReference type="PROSITE" id="PS51714"/>
    </source>
</evidence>
<accession>A0ABN8NMP0</accession>
<dbReference type="EMBL" id="CALNXK010000028">
    <property type="protein sequence ID" value="CAH3115382.1"/>
    <property type="molecule type" value="Genomic_DNA"/>
</dbReference>
<dbReference type="Pfam" id="PF04950">
    <property type="entry name" value="RIBIOP_C"/>
    <property type="match status" value="1"/>
</dbReference>
<dbReference type="PANTHER" id="PTHR12858">
    <property type="entry name" value="RIBOSOME BIOGENESIS PROTEIN"/>
    <property type="match status" value="1"/>
</dbReference>
<evidence type="ECO:0000256" key="3">
    <source>
        <dbReference type="ARBA" id="ARBA00023242"/>
    </source>
</evidence>